<evidence type="ECO:0000256" key="5">
    <source>
        <dbReference type="ARBA" id="ARBA00022490"/>
    </source>
</evidence>
<dbReference type="InterPro" id="IPR053926">
    <property type="entry name" value="RecX_HTH_1st"/>
</dbReference>
<sequence length="264" mass="31056">MEIKQIRLEKNGFYTIVFTEGQEVQVSEDLLVKYRLLKGSEITAELFETLKASAGYQIGLQMAYNYVSYQLRSEKEMYQYLKKKEVTTKDAKEIIERLKELNLVDDQVYAESYIRTQIRMGDKGPYVLSQNLKQKGIDPLIIEQALYLYTIDDQQAIAIKVTEKSWRKNQNKSYQENLQKIRATLMQKGFGSEVIQLALDELSFEKDEEAEENALFIEGAKLLRRHQRLDRSKRIQKIKNQLYQKGFSLDQIQHFIDEEVIEDE</sequence>
<evidence type="ECO:0000256" key="6">
    <source>
        <dbReference type="HAMAP-Rule" id="MF_01114"/>
    </source>
</evidence>
<dbReference type="HAMAP" id="MF_01114">
    <property type="entry name" value="RecX"/>
    <property type="match status" value="1"/>
</dbReference>
<feature type="domain" description="RecX third three-helical" evidence="8">
    <location>
        <begin position="152"/>
        <end position="199"/>
    </location>
</feature>
<keyword evidence="5 6" id="KW-0963">Cytoplasm</keyword>
<comment type="similarity">
    <text evidence="3 6">Belongs to the RecX family.</text>
</comment>
<evidence type="ECO:0000256" key="1">
    <source>
        <dbReference type="ARBA" id="ARBA00003529"/>
    </source>
</evidence>
<dbReference type="InterPro" id="IPR036388">
    <property type="entry name" value="WH-like_DNA-bd_sf"/>
</dbReference>
<evidence type="ECO:0000313" key="11">
    <source>
        <dbReference type="Proteomes" id="UP000622610"/>
    </source>
</evidence>
<dbReference type="NCBIfam" id="NF010733">
    <property type="entry name" value="PRK14135.1"/>
    <property type="match status" value="1"/>
</dbReference>
<dbReference type="Pfam" id="PF21982">
    <property type="entry name" value="RecX_HTH1"/>
    <property type="match status" value="1"/>
</dbReference>
<dbReference type="AlphaFoldDB" id="A0A917JFN2"/>
<comment type="caution">
    <text evidence="10">The sequence shown here is derived from an EMBL/GenBank/DDBJ whole genome shotgun (WGS) entry which is preliminary data.</text>
</comment>
<comment type="function">
    <text evidence="1 6">Modulates RecA activity.</text>
</comment>
<evidence type="ECO:0000256" key="2">
    <source>
        <dbReference type="ARBA" id="ARBA00004496"/>
    </source>
</evidence>
<dbReference type="EMBL" id="BMDT01000007">
    <property type="protein sequence ID" value="GGI65998.1"/>
    <property type="molecule type" value="Genomic_DNA"/>
</dbReference>
<evidence type="ECO:0000259" key="9">
    <source>
        <dbReference type="Pfam" id="PF21982"/>
    </source>
</evidence>
<dbReference type="GO" id="GO:0006282">
    <property type="term" value="P:regulation of DNA repair"/>
    <property type="evidence" value="ECO:0007669"/>
    <property type="project" value="UniProtKB-UniRule"/>
</dbReference>
<dbReference type="RefSeq" id="WP_188367832.1">
    <property type="nucleotide sequence ID" value="NZ_BMDT01000007.1"/>
</dbReference>
<reference evidence="10" key="1">
    <citation type="journal article" date="2014" name="Int. J. Syst. Evol. Microbiol.">
        <title>Complete genome sequence of Corynebacterium casei LMG S-19264T (=DSM 44701T), isolated from a smear-ripened cheese.</title>
        <authorList>
            <consortium name="US DOE Joint Genome Institute (JGI-PGF)"/>
            <person name="Walter F."/>
            <person name="Albersmeier A."/>
            <person name="Kalinowski J."/>
            <person name="Ruckert C."/>
        </authorList>
    </citation>
    <scope>NUCLEOTIDE SEQUENCE</scope>
    <source>
        <strain evidence="10">CCM 8433</strain>
    </source>
</reference>
<evidence type="ECO:0000256" key="3">
    <source>
        <dbReference type="ARBA" id="ARBA00009695"/>
    </source>
</evidence>
<protein>
    <recommendedName>
        <fullName evidence="4 6">Regulatory protein RecX</fullName>
    </recommendedName>
</protein>
<dbReference type="PANTHER" id="PTHR33602:SF1">
    <property type="entry name" value="REGULATORY PROTEIN RECX FAMILY PROTEIN"/>
    <property type="match status" value="1"/>
</dbReference>
<dbReference type="Proteomes" id="UP000622610">
    <property type="component" value="Unassembled WGS sequence"/>
</dbReference>
<dbReference type="InterPro" id="IPR053924">
    <property type="entry name" value="RecX_HTH_2nd"/>
</dbReference>
<gene>
    <name evidence="6 10" type="primary">recX</name>
    <name evidence="10" type="ORF">GCM10011482_16520</name>
</gene>
<reference evidence="10" key="2">
    <citation type="submission" date="2020-09" db="EMBL/GenBank/DDBJ databases">
        <authorList>
            <person name="Sun Q."/>
            <person name="Sedlacek I."/>
        </authorList>
    </citation>
    <scope>NUCLEOTIDE SEQUENCE</scope>
    <source>
        <strain evidence="10">CCM 8433</strain>
    </source>
</reference>
<dbReference type="Pfam" id="PF02631">
    <property type="entry name" value="RecX_HTH2"/>
    <property type="match status" value="1"/>
</dbReference>
<evidence type="ECO:0000313" key="10">
    <source>
        <dbReference type="EMBL" id="GGI65998.1"/>
    </source>
</evidence>
<dbReference type="PANTHER" id="PTHR33602">
    <property type="entry name" value="REGULATORY PROTEIN RECX FAMILY PROTEIN"/>
    <property type="match status" value="1"/>
</dbReference>
<proteinExistence type="inferred from homology"/>
<dbReference type="Gene3D" id="1.10.10.10">
    <property type="entry name" value="Winged helix-like DNA-binding domain superfamily/Winged helix DNA-binding domain"/>
    <property type="match status" value="4"/>
</dbReference>
<evidence type="ECO:0000259" key="7">
    <source>
        <dbReference type="Pfam" id="PF02631"/>
    </source>
</evidence>
<feature type="domain" description="RecX first three-helical" evidence="9">
    <location>
        <begin position="61"/>
        <end position="98"/>
    </location>
</feature>
<keyword evidence="11" id="KW-1185">Reference proteome</keyword>
<evidence type="ECO:0000256" key="4">
    <source>
        <dbReference type="ARBA" id="ARBA00018111"/>
    </source>
</evidence>
<evidence type="ECO:0000259" key="8">
    <source>
        <dbReference type="Pfam" id="PF21981"/>
    </source>
</evidence>
<dbReference type="InterPro" id="IPR003783">
    <property type="entry name" value="Regulatory_RecX"/>
</dbReference>
<feature type="domain" description="RecX second three-helical" evidence="7">
    <location>
        <begin position="105"/>
        <end position="146"/>
    </location>
</feature>
<comment type="subcellular location">
    <subcellularLocation>
        <location evidence="2 6">Cytoplasm</location>
    </subcellularLocation>
</comment>
<organism evidence="10 11">
    <name type="scientific">Enterococcus alcedinis</name>
    <dbReference type="NCBI Taxonomy" id="1274384"/>
    <lineage>
        <taxon>Bacteria</taxon>
        <taxon>Bacillati</taxon>
        <taxon>Bacillota</taxon>
        <taxon>Bacilli</taxon>
        <taxon>Lactobacillales</taxon>
        <taxon>Enterococcaceae</taxon>
        <taxon>Enterococcus</taxon>
    </lineage>
</organism>
<dbReference type="InterPro" id="IPR053925">
    <property type="entry name" value="RecX_HTH_3rd"/>
</dbReference>
<name>A0A917JFN2_9ENTE</name>
<accession>A0A917JFN2</accession>
<dbReference type="GO" id="GO:0005737">
    <property type="term" value="C:cytoplasm"/>
    <property type="evidence" value="ECO:0007669"/>
    <property type="project" value="UniProtKB-SubCell"/>
</dbReference>
<dbReference type="Pfam" id="PF21981">
    <property type="entry name" value="RecX_HTH3"/>
    <property type="match status" value="2"/>
</dbReference>
<feature type="domain" description="RecX third three-helical" evidence="8">
    <location>
        <begin position="213"/>
        <end position="256"/>
    </location>
</feature>